<dbReference type="AlphaFoldDB" id="A0A841CZ43"/>
<feature type="domain" description="Endonuclease/exonuclease/phosphatase" evidence="1">
    <location>
        <begin position="33"/>
        <end position="138"/>
    </location>
</feature>
<keyword evidence="2" id="KW-0378">Hydrolase</keyword>
<dbReference type="SUPFAM" id="SSF56219">
    <property type="entry name" value="DNase I-like"/>
    <property type="match status" value="1"/>
</dbReference>
<evidence type="ECO:0000313" key="3">
    <source>
        <dbReference type="Proteomes" id="UP000562352"/>
    </source>
</evidence>
<evidence type="ECO:0000259" key="1">
    <source>
        <dbReference type="Pfam" id="PF03372"/>
    </source>
</evidence>
<dbReference type="GO" id="GO:0004527">
    <property type="term" value="F:exonuclease activity"/>
    <property type="evidence" value="ECO:0007669"/>
    <property type="project" value="UniProtKB-KW"/>
</dbReference>
<proteinExistence type="predicted"/>
<name>A0A841CZ43_PLAVE</name>
<dbReference type="Gene3D" id="3.60.10.10">
    <property type="entry name" value="Endonuclease/exonuclease/phosphatase"/>
    <property type="match status" value="1"/>
</dbReference>
<dbReference type="InterPro" id="IPR036691">
    <property type="entry name" value="Endo/exonu/phosph_ase_sf"/>
</dbReference>
<dbReference type="RefSeq" id="WP_184938137.1">
    <property type="nucleotide sequence ID" value="NZ_BAAAWZ010000001.1"/>
</dbReference>
<dbReference type="Pfam" id="PF03372">
    <property type="entry name" value="Exo_endo_phos"/>
    <property type="match status" value="1"/>
</dbReference>
<dbReference type="GO" id="GO:0004519">
    <property type="term" value="F:endonuclease activity"/>
    <property type="evidence" value="ECO:0007669"/>
    <property type="project" value="UniProtKB-KW"/>
</dbReference>
<evidence type="ECO:0000313" key="2">
    <source>
        <dbReference type="EMBL" id="MBB5961378.1"/>
    </source>
</evidence>
<comment type="caution">
    <text evidence="2">The sequence shown here is derived from an EMBL/GenBank/DDBJ whole genome shotgun (WGS) entry which is preliminary data.</text>
</comment>
<accession>A0A841CZ43</accession>
<organism evidence="2 3">
    <name type="scientific">Planomonospora venezuelensis</name>
    <dbReference type="NCBI Taxonomy" id="1999"/>
    <lineage>
        <taxon>Bacteria</taxon>
        <taxon>Bacillati</taxon>
        <taxon>Actinomycetota</taxon>
        <taxon>Actinomycetes</taxon>
        <taxon>Streptosporangiales</taxon>
        <taxon>Streptosporangiaceae</taxon>
        <taxon>Planomonospora</taxon>
    </lineage>
</organism>
<dbReference type="InterPro" id="IPR005135">
    <property type="entry name" value="Endo/exonuclease/phosphatase"/>
</dbReference>
<dbReference type="EMBL" id="JACHJJ010000001">
    <property type="protein sequence ID" value="MBB5961378.1"/>
    <property type="molecule type" value="Genomic_DNA"/>
</dbReference>
<protein>
    <submittedName>
        <fullName evidence="2">Endonuclease/exonuclease/phosphatase family metal-dependent hydrolase</fullName>
    </submittedName>
</protein>
<dbReference type="Proteomes" id="UP000562352">
    <property type="component" value="Unassembled WGS sequence"/>
</dbReference>
<reference evidence="2 3" key="1">
    <citation type="submission" date="2020-08" db="EMBL/GenBank/DDBJ databases">
        <title>Genomic Encyclopedia of Type Strains, Phase III (KMG-III): the genomes of soil and plant-associated and newly described type strains.</title>
        <authorList>
            <person name="Whitman W."/>
        </authorList>
    </citation>
    <scope>NUCLEOTIDE SEQUENCE [LARGE SCALE GENOMIC DNA]</scope>
    <source>
        <strain evidence="2 3">CECT 3303</strain>
    </source>
</reference>
<gene>
    <name evidence="2" type="ORF">FHS22_000616</name>
</gene>
<keyword evidence="2" id="KW-0255">Endonuclease</keyword>
<keyword evidence="3" id="KW-1185">Reference proteome</keyword>
<keyword evidence="2" id="KW-0269">Exonuclease</keyword>
<keyword evidence="2" id="KW-0540">Nuclease</keyword>
<sequence length="147" mass="15986">MVREAAVLCATIPAKRIHACGAHLSSGTANDDRERGAPYRTRQIKELMSHSARPGYRTVFGGDLNVIPPNSGDGGAAGRRTVMSAYRAYQECDQHGAGRTGRWTHSGGKVRKKLDHLFAPPGSVRLCRIGQLTPLSDHRPLYIKLAL</sequence>